<reference evidence="10 11" key="1">
    <citation type="submission" date="2018-06" db="EMBL/GenBank/DDBJ databases">
        <title>Extensive metabolic versatility and redundancy in microbially diverse, dynamic hydrothermal sediments.</title>
        <authorList>
            <person name="Dombrowski N."/>
            <person name="Teske A."/>
            <person name="Baker B.J."/>
        </authorList>
    </citation>
    <scope>NUCLEOTIDE SEQUENCE [LARGE SCALE GENOMIC DNA]</scope>
    <source>
        <strain evidence="10">B3_G15</strain>
    </source>
</reference>
<keyword evidence="6 9" id="KW-0812">Transmembrane</keyword>
<comment type="pathway">
    <text evidence="2 9">Cofactor biosynthesis; adenosylcobalamin biosynthesis.</text>
</comment>
<dbReference type="HAMAP" id="MF_00024">
    <property type="entry name" value="CobD_CbiB"/>
    <property type="match status" value="1"/>
</dbReference>
<name>A0A662D8N1_UNCAE</name>
<feature type="transmembrane region" description="Helical" evidence="9">
    <location>
        <begin position="200"/>
        <end position="221"/>
    </location>
</feature>
<comment type="subcellular location">
    <subcellularLocation>
        <location evidence="1 9">Cell membrane</location>
        <topology evidence="1 9">Multi-pass membrane protein</topology>
    </subcellularLocation>
</comment>
<dbReference type="AlphaFoldDB" id="A0A662D8N1"/>
<evidence type="ECO:0000256" key="7">
    <source>
        <dbReference type="ARBA" id="ARBA00022989"/>
    </source>
</evidence>
<proteinExistence type="inferred from homology"/>
<evidence type="ECO:0000313" key="11">
    <source>
        <dbReference type="Proteomes" id="UP000280417"/>
    </source>
</evidence>
<evidence type="ECO:0000256" key="3">
    <source>
        <dbReference type="ARBA" id="ARBA00006263"/>
    </source>
</evidence>
<evidence type="ECO:0000256" key="8">
    <source>
        <dbReference type="ARBA" id="ARBA00023136"/>
    </source>
</evidence>
<feature type="transmembrane region" description="Helical" evidence="9">
    <location>
        <begin position="78"/>
        <end position="98"/>
    </location>
</feature>
<evidence type="ECO:0000256" key="1">
    <source>
        <dbReference type="ARBA" id="ARBA00004651"/>
    </source>
</evidence>
<keyword evidence="7 9" id="KW-1133">Transmembrane helix</keyword>
<comment type="function">
    <text evidence="9">Converts cobyric acid to cobinamide by the addition of aminopropanol on the F carboxylic group.</text>
</comment>
<accession>A0A662D8N1</accession>
<dbReference type="InterPro" id="IPR004485">
    <property type="entry name" value="Cobalamin_biosynth_CobD/CbiB"/>
</dbReference>
<feature type="transmembrane region" description="Helical" evidence="9">
    <location>
        <begin position="288"/>
        <end position="310"/>
    </location>
</feature>
<evidence type="ECO:0000256" key="2">
    <source>
        <dbReference type="ARBA" id="ARBA00004953"/>
    </source>
</evidence>
<dbReference type="EMBL" id="QMQA01000344">
    <property type="protein sequence ID" value="RLE09887.1"/>
    <property type="molecule type" value="Genomic_DNA"/>
</dbReference>
<dbReference type="UniPathway" id="UPA00148"/>
<comment type="similarity">
    <text evidence="3 9">Belongs to the CobD/CbiB family.</text>
</comment>
<evidence type="ECO:0000256" key="9">
    <source>
        <dbReference type="HAMAP-Rule" id="MF_00024"/>
    </source>
</evidence>
<protein>
    <recommendedName>
        <fullName evidence="9">Cobalamin biosynthesis protein CobD</fullName>
    </recommendedName>
</protein>
<dbReference type="PANTHER" id="PTHR34308:SF1">
    <property type="entry name" value="COBALAMIN BIOSYNTHESIS PROTEIN CBIB"/>
    <property type="match status" value="1"/>
</dbReference>
<evidence type="ECO:0000313" key="10">
    <source>
        <dbReference type="EMBL" id="RLE09887.1"/>
    </source>
</evidence>
<feature type="transmembrane region" description="Helical" evidence="9">
    <location>
        <begin position="51"/>
        <end position="72"/>
    </location>
</feature>
<keyword evidence="4 9" id="KW-1003">Cell membrane</keyword>
<dbReference type="NCBIfam" id="TIGR00380">
    <property type="entry name" value="cobal_cbiB"/>
    <property type="match status" value="1"/>
</dbReference>
<feature type="transmembrane region" description="Helical" evidence="9">
    <location>
        <begin position="156"/>
        <end position="173"/>
    </location>
</feature>
<gene>
    <name evidence="9 10" type="primary">cobD</name>
    <name evidence="10" type="ORF">DRJ04_09565</name>
</gene>
<organism evidence="10 11">
    <name type="scientific">Aerophobetes bacterium</name>
    <dbReference type="NCBI Taxonomy" id="2030807"/>
    <lineage>
        <taxon>Bacteria</taxon>
        <taxon>Candidatus Aerophobota</taxon>
    </lineage>
</organism>
<dbReference type="GO" id="GO:0048472">
    <property type="term" value="F:threonine-phosphate decarboxylase activity"/>
    <property type="evidence" value="ECO:0007669"/>
    <property type="project" value="InterPro"/>
</dbReference>
<evidence type="ECO:0000256" key="4">
    <source>
        <dbReference type="ARBA" id="ARBA00022475"/>
    </source>
</evidence>
<keyword evidence="8 9" id="KW-0472">Membrane</keyword>
<comment type="caution">
    <text evidence="10">The sequence shown here is derived from an EMBL/GenBank/DDBJ whole genome shotgun (WGS) entry which is preliminary data.</text>
</comment>
<dbReference type="Pfam" id="PF03186">
    <property type="entry name" value="CobD_Cbib"/>
    <property type="match status" value="1"/>
</dbReference>
<dbReference type="GO" id="GO:0009236">
    <property type="term" value="P:cobalamin biosynthetic process"/>
    <property type="evidence" value="ECO:0007669"/>
    <property type="project" value="UniProtKB-UniRule"/>
</dbReference>
<dbReference type="GO" id="GO:0005886">
    <property type="term" value="C:plasma membrane"/>
    <property type="evidence" value="ECO:0007669"/>
    <property type="project" value="UniProtKB-SubCell"/>
</dbReference>
<evidence type="ECO:0000256" key="6">
    <source>
        <dbReference type="ARBA" id="ARBA00022692"/>
    </source>
</evidence>
<dbReference type="GO" id="GO:0015420">
    <property type="term" value="F:ABC-type vitamin B12 transporter activity"/>
    <property type="evidence" value="ECO:0007669"/>
    <property type="project" value="UniProtKB-UniRule"/>
</dbReference>
<keyword evidence="5 9" id="KW-0169">Cobalamin biosynthesis</keyword>
<sequence>MVLQIAFAFFLDILIGDPSWFPHPVKGIGRLIKLMEPLFYKPYFNLKVTGVFLVLIVVGISWAGGFFTLGFIKEKSGWIGFFLESFLIFTCLSINDLAKHAKKVYQALRQGDINLARKRVGEMVGRDTEDLSESEILRATVESVAENSVDGVISPLFYAFLGGAPLALAYKAINTLDSMVGYKSERYLYFGWFSAKLDDLANFLPARISALLIPLVAFLLMRKGKGSLRIILRDGKKSPSPNAGIPEAGFAGALGIRLGGANFYQGKRENRPFIGDNLRKIRREDVILAVRLMQVLSFICLLVFCVLYLWGVWLV</sequence>
<dbReference type="Proteomes" id="UP000280417">
    <property type="component" value="Unassembled WGS sequence"/>
</dbReference>
<evidence type="ECO:0000256" key="5">
    <source>
        <dbReference type="ARBA" id="ARBA00022573"/>
    </source>
</evidence>
<dbReference type="PANTHER" id="PTHR34308">
    <property type="entry name" value="COBALAMIN BIOSYNTHESIS PROTEIN CBIB"/>
    <property type="match status" value="1"/>
</dbReference>